<evidence type="ECO:0000256" key="1">
    <source>
        <dbReference type="SAM" id="MobiDB-lite"/>
    </source>
</evidence>
<reference evidence="2 3" key="1">
    <citation type="submission" date="2023-02" db="EMBL/GenBank/DDBJ databases">
        <title>Genome sequencing required for Actinomycetospora new species description.</title>
        <authorList>
            <person name="Saimee Y."/>
            <person name="Duangmal K."/>
        </authorList>
    </citation>
    <scope>NUCLEOTIDE SEQUENCE [LARGE SCALE GENOMIC DNA]</scope>
    <source>
        <strain evidence="2 3">DW7H6</strain>
    </source>
</reference>
<dbReference type="EMBL" id="JAQZAO010000011">
    <property type="protein sequence ID" value="MDD7968269.1"/>
    <property type="molecule type" value="Genomic_DNA"/>
</dbReference>
<dbReference type="RefSeq" id="WP_274202796.1">
    <property type="nucleotide sequence ID" value="NZ_JAQZAO010000011.1"/>
</dbReference>
<comment type="caution">
    <text evidence="2">The sequence shown here is derived from an EMBL/GenBank/DDBJ whole genome shotgun (WGS) entry which is preliminary data.</text>
</comment>
<evidence type="ECO:0000313" key="3">
    <source>
        <dbReference type="Proteomes" id="UP001300763"/>
    </source>
</evidence>
<accession>A0ABT5SZT6</accession>
<proteinExistence type="predicted"/>
<evidence type="ECO:0000313" key="2">
    <source>
        <dbReference type="EMBL" id="MDD7968269.1"/>
    </source>
</evidence>
<name>A0ABT5SZT6_9PSEU</name>
<feature type="region of interest" description="Disordered" evidence="1">
    <location>
        <begin position="53"/>
        <end position="122"/>
    </location>
</feature>
<dbReference type="Proteomes" id="UP001300763">
    <property type="component" value="Unassembled WGS sequence"/>
</dbReference>
<feature type="compositionally biased region" description="Low complexity" evidence="1">
    <location>
        <begin position="95"/>
        <end position="112"/>
    </location>
</feature>
<organism evidence="2 3">
    <name type="scientific">Actinomycetospora lemnae</name>
    <dbReference type="NCBI Taxonomy" id="3019891"/>
    <lineage>
        <taxon>Bacteria</taxon>
        <taxon>Bacillati</taxon>
        <taxon>Actinomycetota</taxon>
        <taxon>Actinomycetes</taxon>
        <taxon>Pseudonocardiales</taxon>
        <taxon>Pseudonocardiaceae</taxon>
        <taxon>Actinomycetospora</taxon>
    </lineage>
</organism>
<gene>
    <name evidence="2" type="ORF">PGB27_23240</name>
</gene>
<keyword evidence="3" id="KW-1185">Reference proteome</keyword>
<protein>
    <recommendedName>
        <fullName evidence="4">Integral membrane protein</fullName>
    </recommendedName>
</protein>
<evidence type="ECO:0008006" key="4">
    <source>
        <dbReference type="Google" id="ProtNLM"/>
    </source>
</evidence>
<sequence length="122" mass="12113">MRSALLLLGGLVLLGTGIGVIVLGIPGAWVLGPTAIVLGLIAKVGGFLLTGDGPTPTPGGSGRTVTTLGPTADRARGASSTGRSSALRRARTARAARATARATEAARAAALAPQHRRGRRAS</sequence>